<evidence type="ECO:0000256" key="1">
    <source>
        <dbReference type="ARBA" id="ARBA00004292"/>
    </source>
</evidence>
<reference evidence="19 20" key="1">
    <citation type="journal article" date="2018" name="Nat. Ecol. Evol.">
        <title>Pezizomycetes genomes reveal the molecular basis of ectomycorrhizal truffle lifestyle.</title>
        <authorList>
            <person name="Murat C."/>
            <person name="Payen T."/>
            <person name="Noel B."/>
            <person name="Kuo A."/>
            <person name="Morin E."/>
            <person name="Chen J."/>
            <person name="Kohler A."/>
            <person name="Krizsan K."/>
            <person name="Balestrini R."/>
            <person name="Da Silva C."/>
            <person name="Montanini B."/>
            <person name="Hainaut M."/>
            <person name="Levati E."/>
            <person name="Barry K.W."/>
            <person name="Belfiori B."/>
            <person name="Cichocki N."/>
            <person name="Clum A."/>
            <person name="Dockter R.B."/>
            <person name="Fauchery L."/>
            <person name="Guy J."/>
            <person name="Iotti M."/>
            <person name="Le Tacon F."/>
            <person name="Lindquist E.A."/>
            <person name="Lipzen A."/>
            <person name="Malagnac F."/>
            <person name="Mello A."/>
            <person name="Molinier V."/>
            <person name="Miyauchi S."/>
            <person name="Poulain J."/>
            <person name="Riccioni C."/>
            <person name="Rubini A."/>
            <person name="Sitrit Y."/>
            <person name="Splivallo R."/>
            <person name="Traeger S."/>
            <person name="Wang M."/>
            <person name="Zifcakova L."/>
            <person name="Wipf D."/>
            <person name="Zambonelli A."/>
            <person name="Paolocci F."/>
            <person name="Nowrousian M."/>
            <person name="Ottonello S."/>
            <person name="Baldrian P."/>
            <person name="Spatafora J.W."/>
            <person name="Henrissat B."/>
            <person name="Nagy L.G."/>
            <person name="Aury J.M."/>
            <person name="Wincker P."/>
            <person name="Grigoriev I.V."/>
            <person name="Bonfante P."/>
            <person name="Martin F.M."/>
        </authorList>
    </citation>
    <scope>NUCLEOTIDE SEQUENCE [LARGE SCALE GENOMIC DNA]</scope>
    <source>
        <strain evidence="19 20">120613-1</strain>
    </source>
</reference>
<name>A0A3N4J5U2_9PEZI</name>
<keyword evidence="12 16" id="KW-0408">Iron</keyword>
<evidence type="ECO:0000313" key="20">
    <source>
        <dbReference type="Proteomes" id="UP000276215"/>
    </source>
</evidence>
<proteinExistence type="inferred from homology"/>
<dbReference type="AlphaFoldDB" id="A0A3N4J5U2"/>
<evidence type="ECO:0000256" key="7">
    <source>
        <dbReference type="ARBA" id="ARBA00022792"/>
    </source>
</evidence>
<evidence type="ECO:0000256" key="6">
    <source>
        <dbReference type="ARBA" id="ARBA00022723"/>
    </source>
</evidence>
<comment type="similarity">
    <text evidence="2 16">Belongs to the alternative oxidase family.</text>
</comment>
<feature type="compositionally biased region" description="Low complexity" evidence="17">
    <location>
        <begin position="377"/>
        <end position="393"/>
    </location>
</feature>
<organism evidence="19 20">
    <name type="scientific">Choiromyces venosus 120613-1</name>
    <dbReference type="NCBI Taxonomy" id="1336337"/>
    <lineage>
        <taxon>Eukaryota</taxon>
        <taxon>Fungi</taxon>
        <taxon>Dikarya</taxon>
        <taxon>Ascomycota</taxon>
        <taxon>Pezizomycotina</taxon>
        <taxon>Pezizomycetes</taxon>
        <taxon>Pezizales</taxon>
        <taxon>Tuberaceae</taxon>
        <taxon>Choiromyces</taxon>
    </lineage>
</organism>
<evidence type="ECO:0000256" key="16">
    <source>
        <dbReference type="RuleBase" id="RU003779"/>
    </source>
</evidence>
<evidence type="ECO:0000256" key="13">
    <source>
        <dbReference type="ARBA" id="ARBA00023128"/>
    </source>
</evidence>
<dbReference type="Gene3D" id="1.20.1260.140">
    <property type="entry name" value="Alternative oxidase"/>
    <property type="match status" value="1"/>
</dbReference>
<dbReference type="PANTHER" id="PTHR31803">
    <property type="entry name" value="ALTERNATIVE OXIDASE"/>
    <property type="match status" value="1"/>
</dbReference>
<feature type="transmembrane region" description="Helical" evidence="18">
    <location>
        <begin position="213"/>
        <end position="236"/>
    </location>
</feature>
<keyword evidence="8" id="KW-0809">Transit peptide</keyword>
<keyword evidence="14 16" id="KW-0472">Membrane</keyword>
<feature type="region of interest" description="Disordered" evidence="17">
    <location>
        <begin position="369"/>
        <end position="393"/>
    </location>
</feature>
<keyword evidence="11 16" id="KW-0560">Oxidoreductase</keyword>
<dbReference type="GO" id="GO:0009916">
    <property type="term" value="F:alternative oxidase activity"/>
    <property type="evidence" value="ECO:0007669"/>
    <property type="project" value="UniProtKB-UniRule"/>
</dbReference>
<evidence type="ECO:0000313" key="19">
    <source>
        <dbReference type="EMBL" id="RPA89234.1"/>
    </source>
</evidence>
<evidence type="ECO:0000256" key="15">
    <source>
        <dbReference type="ARBA" id="ARBA00025285"/>
    </source>
</evidence>
<dbReference type="InterPro" id="IPR002680">
    <property type="entry name" value="AOX"/>
</dbReference>
<dbReference type="Pfam" id="PF01786">
    <property type="entry name" value="AOX"/>
    <property type="match status" value="1"/>
</dbReference>
<dbReference type="OrthoDB" id="16906at2759"/>
<evidence type="ECO:0000256" key="4">
    <source>
        <dbReference type="ARBA" id="ARBA00022660"/>
    </source>
</evidence>
<sequence>MLSATTALKASAPAILATKHLLPLTSGSCLRVVGCGVLHHGVQNRKFTGSGNSFFLATTPNKEGDLKEERALKAFRERSFPHPVYTEKQMNDIKIAHRKAKSWGDWVALAAVRVMRKCFDLATDYRHDSEIALGKKNPYGASAFHMTPEKWLARFIFLESIAGVPGMAAGMIRHLHSLRRLKRDNAWIETLLEEAYNERLHLLTFLHYRQPGLFMRTMILGAQGVFFNLFFLSYLVSPRTCHRFVGYIEEEAVITYTRAIADIENGRIPEWENLRAPDIAIRYFGLKPDANMLQLLRVIRADEAKHREVNHTLANLSQDEDPNPYALIYQQDKPHPTKGLDFMKPEGWEKGEIDGGVVEEYMKPVKEEWKDGGKPVGGAPTATTTPVTATHVA</sequence>
<evidence type="ECO:0000256" key="14">
    <source>
        <dbReference type="ARBA" id="ARBA00023136"/>
    </source>
</evidence>
<dbReference type="InterPro" id="IPR038659">
    <property type="entry name" value="AOX_sf"/>
</dbReference>
<evidence type="ECO:0000256" key="2">
    <source>
        <dbReference type="ARBA" id="ARBA00008388"/>
    </source>
</evidence>
<evidence type="ECO:0000256" key="11">
    <source>
        <dbReference type="ARBA" id="ARBA00023002"/>
    </source>
</evidence>
<dbReference type="PANTHER" id="PTHR31803:SF3">
    <property type="entry name" value="ALTERNATIVE OXIDASE"/>
    <property type="match status" value="1"/>
</dbReference>
<evidence type="ECO:0000256" key="9">
    <source>
        <dbReference type="ARBA" id="ARBA00022982"/>
    </source>
</evidence>
<dbReference type="GO" id="GO:0098803">
    <property type="term" value="C:respiratory chain complex"/>
    <property type="evidence" value="ECO:0007669"/>
    <property type="project" value="UniProtKB-UniRule"/>
</dbReference>
<protein>
    <recommendedName>
        <fullName evidence="16">Alternative oxidase</fullName>
        <ecNumber evidence="16">1.-.-.-</ecNumber>
    </recommendedName>
</protein>
<keyword evidence="4 16" id="KW-0679">Respiratory chain</keyword>
<evidence type="ECO:0000256" key="10">
    <source>
        <dbReference type="ARBA" id="ARBA00022989"/>
    </source>
</evidence>
<keyword evidence="9 16" id="KW-0249">Electron transport</keyword>
<keyword evidence="3" id="KW-0813">Transport</keyword>
<dbReference type="GO" id="GO:0010230">
    <property type="term" value="P:alternative respiration"/>
    <property type="evidence" value="ECO:0007669"/>
    <property type="project" value="TreeGrafter"/>
</dbReference>
<dbReference type="CDD" id="cd01053">
    <property type="entry name" value="AOX"/>
    <property type="match status" value="1"/>
</dbReference>
<keyword evidence="5 16" id="KW-0812">Transmembrane</keyword>
<comment type="cofactor">
    <cofactor evidence="16">
        <name>Fe cation</name>
        <dbReference type="ChEBI" id="CHEBI:24875"/>
    </cofactor>
    <text evidence="16">Binds 2 iron ions per subunit.</text>
</comment>
<keyword evidence="7" id="KW-0999">Mitochondrion inner membrane</keyword>
<evidence type="ECO:0000256" key="3">
    <source>
        <dbReference type="ARBA" id="ARBA00022448"/>
    </source>
</evidence>
<accession>A0A3N4J5U2</accession>
<evidence type="ECO:0000256" key="5">
    <source>
        <dbReference type="ARBA" id="ARBA00022692"/>
    </source>
</evidence>
<gene>
    <name evidence="19" type="ORF">L873DRAFT_704331</name>
</gene>
<keyword evidence="6 16" id="KW-0479">Metal-binding</keyword>
<dbReference type="FunFam" id="1.20.1260.140:FF:000002">
    <property type="entry name" value="Alternative oxidase"/>
    <property type="match status" value="1"/>
</dbReference>
<keyword evidence="20" id="KW-1185">Reference proteome</keyword>
<keyword evidence="10 18" id="KW-1133">Transmembrane helix</keyword>
<feature type="transmembrane region" description="Helical" evidence="18">
    <location>
        <begin position="151"/>
        <end position="172"/>
    </location>
</feature>
<dbReference type="GO" id="GO:0046872">
    <property type="term" value="F:metal ion binding"/>
    <property type="evidence" value="ECO:0007669"/>
    <property type="project" value="UniProtKB-UniRule"/>
</dbReference>
<dbReference type="Proteomes" id="UP000276215">
    <property type="component" value="Unassembled WGS sequence"/>
</dbReference>
<evidence type="ECO:0000256" key="18">
    <source>
        <dbReference type="SAM" id="Phobius"/>
    </source>
</evidence>
<evidence type="ECO:0000256" key="17">
    <source>
        <dbReference type="SAM" id="MobiDB-lite"/>
    </source>
</evidence>
<dbReference type="EMBL" id="ML120601">
    <property type="protein sequence ID" value="RPA89234.1"/>
    <property type="molecule type" value="Genomic_DNA"/>
</dbReference>
<evidence type="ECO:0000256" key="12">
    <source>
        <dbReference type="ARBA" id="ARBA00023004"/>
    </source>
</evidence>
<keyword evidence="13" id="KW-0496">Mitochondrion</keyword>
<dbReference type="EC" id="1.-.-.-" evidence="16"/>
<evidence type="ECO:0000256" key="8">
    <source>
        <dbReference type="ARBA" id="ARBA00022946"/>
    </source>
</evidence>
<comment type="subcellular location">
    <subcellularLocation>
        <location evidence="1">Mitochondrion inner membrane</location>
        <topology evidence="1">Multi-pass membrane protein</topology>
        <orientation evidence="1">Matrix side</orientation>
    </subcellularLocation>
</comment>
<dbReference type="STRING" id="1336337.A0A3N4J5U2"/>
<comment type="function">
    <text evidence="15">Catalyzes cyanide-resistant oxygen consumption. May increase respiration when the cytochrome respiratory pathway is restricted, or in response to low temperatures.</text>
</comment>
<dbReference type="GO" id="GO:0005743">
    <property type="term" value="C:mitochondrial inner membrane"/>
    <property type="evidence" value="ECO:0007669"/>
    <property type="project" value="UniProtKB-SubCell"/>
</dbReference>